<evidence type="ECO:0000313" key="7">
    <source>
        <dbReference type="EMBL" id="KAK5950691.1"/>
    </source>
</evidence>
<dbReference type="Proteomes" id="UP001316803">
    <property type="component" value="Unassembled WGS sequence"/>
</dbReference>
<name>A0AAN8I5Q6_9EURO</name>
<feature type="compositionally biased region" description="Polar residues" evidence="5">
    <location>
        <begin position="634"/>
        <end position="643"/>
    </location>
</feature>
<keyword evidence="4" id="KW-0378">Hydrolase</keyword>
<evidence type="ECO:0000256" key="5">
    <source>
        <dbReference type="SAM" id="MobiDB-lite"/>
    </source>
</evidence>
<keyword evidence="8" id="KW-1185">Reference proteome</keyword>
<feature type="region of interest" description="Disordered" evidence="5">
    <location>
        <begin position="384"/>
        <end position="464"/>
    </location>
</feature>
<evidence type="ECO:0000256" key="2">
    <source>
        <dbReference type="ARBA" id="ARBA00009199"/>
    </source>
</evidence>
<sequence length="1214" mass="135818">MHKKLSLCRVVNEFNEIKKARGQAQVAVRGVHNRWMELQESLLQDCHDTSTLPPQPVQVKSTFAIADADHTDEHTRLLYRWRTQLDTIDEKVNNGNLRSAWESIPSLMRAMEDLDISDTTTTWEEDVDFSDEVSSIRGRLWELDSTLCFFLGGQALLSPARLRLNFTQPNSEYTDSKLEVFHQIVEVLEVDVSTEPGVWDFLHLHRSIKDALPVTTLEKVATCTNDKEPFEAQVLKLFSNLLFVVSYCRTATICGHYSEPDCPLPPEDDGPGGIVRDLKLNSPRHKGNECTQAIKHAENAMKAFEALYAIDKEELARSWLLLYGGLTATVLLTIHGLRGKKSDWDTYNEKIGAIHDCFAGLKEVNPALPLLEKANTILSERYFKDSQPSSTSKGKSKPILTRKLSDSSSDDSDEEPRAPKKQAARAEPQSKRKRSIDQLADEGMSSRTRLRRTVKHETRGLETADSSFDGRDLVAEPQGTFGYGNTLQESPYDTSLMPNYGVHPPFTLSAATTFTTNMPQSATMGESTSRNWEWQEDETGYHPWPYGHPPEALPDKPSPSFIPYALAYTCYDELQNRFVPSQQDMAAFSAPMQPPLPSSMQQRLQAEQPPAMTLAESSSFFHVTTAKHFEGGSNEDTTSGSFKQRQRQDRFDSLPPPYRGSLTRTEISILEKPIEALVRDVKDKTTTPYEILHTYGKTAVLAQKRTNCVTELLLPDAEGWVTRGEVNLDGPLAGIPVSLKDSIAVGGFDVTVGYSKNVNKPYAEDGIMVKLLKRAGAIPHVKTALPITLLSFESTNDVWGVARNPHNPKYSPGGSTGGEGALLAMNGSRIGIGSDVAGSVRAPAAWSGIFSLRCSTGRWPKMGMNTSMPGQEGIPSVFSPMARTLNDLTYFTKSFIQMKPWEVDYTVHPNLDWRQDLYDEILNKPTLRVGVMRSDNVIPPSPAISRALDLTISALQASGHTCIEIQDKFPTAAQPLDALHIASTLLCADGGKTYKSFFRTFEWIDRGARQLYFYASRLPRIFKYAHYLYVRYIKRDPIWASLLVNMGQLSAHENWQWVAKREAFKATWFEWLRQPSQSFDLLLCPVNATPALPHNAMHDAVSSCGYTFLFNLLDYTAGVIPVCKVDKVLDQLPTDFKATNGAMKGAYKYYDAESMEGLPCAVQVVGGVPWRLQEERTLAGMRRVVDALRSQGVVYEHLNVESMMEMERREGEKK</sequence>
<dbReference type="FunFam" id="3.90.1300.10:FF:000003">
    <property type="entry name" value="Amidase signature enzyme"/>
    <property type="match status" value="1"/>
</dbReference>
<dbReference type="Pfam" id="PF01425">
    <property type="entry name" value="Amidase"/>
    <property type="match status" value="1"/>
</dbReference>
<dbReference type="AlphaFoldDB" id="A0AAN8I5Q6"/>
<dbReference type="PANTHER" id="PTHR46072">
    <property type="entry name" value="AMIDASE-RELATED-RELATED"/>
    <property type="match status" value="1"/>
</dbReference>
<evidence type="ECO:0000256" key="4">
    <source>
        <dbReference type="ARBA" id="ARBA00022801"/>
    </source>
</evidence>
<comment type="caution">
    <text evidence="7">The sequence shown here is derived from an EMBL/GenBank/DDBJ whole genome shotgun (WGS) entry which is preliminary data.</text>
</comment>
<evidence type="ECO:0000256" key="1">
    <source>
        <dbReference type="ARBA" id="ARBA00001311"/>
    </source>
</evidence>
<dbReference type="EMBL" id="JAKLMC020000025">
    <property type="protein sequence ID" value="KAK5950691.1"/>
    <property type="molecule type" value="Genomic_DNA"/>
</dbReference>
<dbReference type="InterPro" id="IPR036928">
    <property type="entry name" value="AS_sf"/>
</dbReference>
<dbReference type="EC" id="3.5.1.4" evidence="3"/>
<dbReference type="GO" id="GO:0004040">
    <property type="term" value="F:amidase activity"/>
    <property type="evidence" value="ECO:0007669"/>
    <property type="project" value="UniProtKB-EC"/>
</dbReference>
<comment type="catalytic activity">
    <reaction evidence="1">
        <text>a monocarboxylic acid amide + H2O = a monocarboxylate + NH4(+)</text>
        <dbReference type="Rhea" id="RHEA:12020"/>
        <dbReference type="ChEBI" id="CHEBI:15377"/>
        <dbReference type="ChEBI" id="CHEBI:28938"/>
        <dbReference type="ChEBI" id="CHEBI:35757"/>
        <dbReference type="ChEBI" id="CHEBI:83628"/>
        <dbReference type="EC" id="3.5.1.4"/>
    </reaction>
</comment>
<accession>A0AAN8I5Q6</accession>
<dbReference type="SUPFAM" id="SSF75304">
    <property type="entry name" value="Amidase signature (AS) enzymes"/>
    <property type="match status" value="1"/>
</dbReference>
<dbReference type="PANTHER" id="PTHR46072:SF10">
    <property type="entry name" value="ACETAMIDASE"/>
    <property type="match status" value="1"/>
</dbReference>
<protein>
    <recommendedName>
        <fullName evidence="3">amidase</fullName>
        <ecNumber evidence="3">3.5.1.4</ecNumber>
    </recommendedName>
</protein>
<dbReference type="InterPro" id="IPR023631">
    <property type="entry name" value="Amidase_dom"/>
</dbReference>
<gene>
    <name evidence="7" type="ORF">OHC33_008358</name>
</gene>
<feature type="region of interest" description="Disordered" evidence="5">
    <location>
        <begin position="629"/>
        <end position="658"/>
    </location>
</feature>
<reference evidence="7 8" key="1">
    <citation type="submission" date="2022-12" db="EMBL/GenBank/DDBJ databases">
        <title>Genomic features and morphological characterization of a novel Knufia sp. strain isolated from spacecraft assembly facility.</title>
        <authorList>
            <person name="Teixeira M."/>
            <person name="Chander A.M."/>
            <person name="Stajich J.E."/>
            <person name="Venkateswaran K."/>
        </authorList>
    </citation>
    <scope>NUCLEOTIDE SEQUENCE [LARGE SCALE GENOMIC DNA]</scope>
    <source>
        <strain evidence="7 8">FJI-L2-BK-P2</strain>
    </source>
</reference>
<evidence type="ECO:0000256" key="3">
    <source>
        <dbReference type="ARBA" id="ARBA00012922"/>
    </source>
</evidence>
<proteinExistence type="inferred from homology"/>
<evidence type="ECO:0000313" key="8">
    <source>
        <dbReference type="Proteomes" id="UP001316803"/>
    </source>
</evidence>
<dbReference type="Gene3D" id="3.90.1300.10">
    <property type="entry name" value="Amidase signature (AS) domain"/>
    <property type="match status" value="1"/>
</dbReference>
<feature type="domain" description="Amidase" evidence="6">
    <location>
        <begin position="690"/>
        <end position="1167"/>
    </location>
</feature>
<evidence type="ECO:0000259" key="6">
    <source>
        <dbReference type="Pfam" id="PF01425"/>
    </source>
</evidence>
<feature type="compositionally biased region" description="Basic and acidic residues" evidence="5">
    <location>
        <begin position="455"/>
        <end position="464"/>
    </location>
</feature>
<organism evidence="7 8">
    <name type="scientific">Knufia fluminis</name>
    <dbReference type="NCBI Taxonomy" id="191047"/>
    <lineage>
        <taxon>Eukaryota</taxon>
        <taxon>Fungi</taxon>
        <taxon>Dikarya</taxon>
        <taxon>Ascomycota</taxon>
        <taxon>Pezizomycotina</taxon>
        <taxon>Eurotiomycetes</taxon>
        <taxon>Chaetothyriomycetidae</taxon>
        <taxon>Chaetothyriales</taxon>
        <taxon>Trichomeriaceae</taxon>
        <taxon>Knufia</taxon>
    </lineage>
</organism>
<comment type="similarity">
    <text evidence="2">Belongs to the amidase family.</text>
</comment>